<dbReference type="Proteomes" id="UP000573499">
    <property type="component" value="Unassembled WGS sequence"/>
</dbReference>
<gene>
    <name evidence="1" type="ORF">H3H39_06420</name>
</gene>
<dbReference type="RefSeq" id="WP_182152504.1">
    <property type="nucleotide sequence ID" value="NZ_JACEZU010000002.1"/>
</dbReference>
<comment type="caution">
    <text evidence="1">The sequence shown here is derived from an EMBL/GenBank/DDBJ whole genome shotgun (WGS) entry which is preliminary data.</text>
</comment>
<sequence length="62" mass="7105">MNRNSSVIKLVVDAVPRTCGDEPCREHKLVNDKIPAVFQMETVKVPCRDFLEFIRRSKAVFA</sequence>
<evidence type="ECO:0000313" key="2">
    <source>
        <dbReference type="Proteomes" id="UP000573499"/>
    </source>
</evidence>
<name>A0A7W2IJM9_9BURK</name>
<keyword evidence="2" id="KW-1185">Reference proteome</keyword>
<organism evidence="1 2">
    <name type="scientific">Rugamonas apoptosis</name>
    <dbReference type="NCBI Taxonomy" id="2758570"/>
    <lineage>
        <taxon>Bacteria</taxon>
        <taxon>Pseudomonadati</taxon>
        <taxon>Pseudomonadota</taxon>
        <taxon>Betaproteobacteria</taxon>
        <taxon>Burkholderiales</taxon>
        <taxon>Oxalobacteraceae</taxon>
        <taxon>Telluria group</taxon>
        <taxon>Rugamonas</taxon>
    </lineage>
</organism>
<accession>A0A7W2IJM9</accession>
<proteinExistence type="predicted"/>
<protein>
    <submittedName>
        <fullName evidence="1">Uncharacterized protein</fullName>
    </submittedName>
</protein>
<reference evidence="1 2" key="1">
    <citation type="submission" date="2020-07" db="EMBL/GenBank/DDBJ databases">
        <title>Novel species isolated from subtropical streams in China.</title>
        <authorList>
            <person name="Lu H."/>
        </authorList>
    </citation>
    <scope>NUCLEOTIDE SEQUENCE [LARGE SCALE GENOMIC DNA]</scope>
    <source>
        <strain evidence="1 2">LX47W</strain>
    </source>
</reference>
<dbReference type="EMBL" id="JACEZU010000002">
    <property type="protein sequence ID" value="MBA5686688.1"/>
    <property type="molecule type" value="Genomic_DNA"/>
</dbReference>
<dbReference type="AlphaFoldDB" id="A0A7W2IJM9"/>
<evidence type="ECO:0000313" key="1">
    <source>
        <dbReference type="EMBL" id="MBA5686688.1"/>
    </source>
</evidence>